<organism evidence="2 3">
    <name type="scientific">Paraburkholderia sediminicola</name>
    <dbReference type="NCBI Taxonomy" id="458836"/>
    <lineage>
        <taxon>Bacteria</taxon>
        <taxon>Pseudomonadati</taxon>
        <taxon>Pseudomonadota</taxon>
        <taxon>Betaproteobacteria</taxon>
        <taxon>Burkholderiales</taxon>
        <taxon>Burkholderiaceae</taxon>
        <taxon>Paraburkholderia</taxon>
    </lineage>
</organism>
<evidence type="ECO:0000256" key="1">
    <source>
        <dbReference type="SAM" id="MobiDB-lite"/>
    </source>
</evidence>
<sequence length="31" mass="3236">MSERGGAHAVATGKPTVYASMRSRGGLHPPR</sequence>
<dbReference type="AlphaFoldDB" id="A0A6J5AWM0"/>
<dbReference type="Proteomes" id="UP000494255">
    <property type="component" value="Unassembled WGS sequence"/>
</dbReference>
<evidence type="ECO:0000313" key="3">
    <source>
        <dbReference type="Proteomes" id="UP000494255"/>
    </source>
</evidence>
<protein>
    <submittedName>
        <fullName evidence="2">Uncharacterized protein</fullName>
    </submittedName>
</protein>
<proteinExistence type="predicted"/>
<dbReference type="EMBL" id="CADIKC010000003">
    <property type="protein sequence ID" value="CAB3681875.1"/>
    <property type="molecule type" value="Genomic_DNA"/>
</dbReference>
<feature type="region of interest" description="Disordered" evidence="1">
    <location>
        <begin position="1"/>
        <end position="31"/>
    </location>
</feature>
<reference evidence="2 3" key="1">
    <citation type="submission" date="2020-04" db="EMBL/GenBank/DDBJ databases">
        <authorList>
            <person name="De Canck E."/>
        </authorList>
    </citation>
    <scope>NUCLEOTIDE SEQUENCE [LARGE SCALE GENOMIC DNA]</scope>
    <source>
        <strain evidence="2 3">LMG 24238</strain>
    </source>
</reference>
<gene>
    <name evidence="2" type="ORF">LMG24238_02625</name>
</gene>
<accession>A0A6J5AWM0</accession>
<keyword evidence="3" id="KW-1185">Reference proteome</keyword>
<name>A0A6J5AWM0_9BURK</name>
<evidence type="ECO:0000313" key="2">
    <source>
        <dbReference type="EMBL" id="CAB3681875.1"/>
    </source>
</evidence>